<organism evidence="1">
    <name type="scientific">Tanacetum cinerariifolium</name>
    <name type="common">Dalmatian daisy</name>
    <name type="synonym">Chrysanthemum cinerariifolium</name>
    <dbReference type="NCBI Taxonomy" id="118510"/>
    <lineage>
        <taxon>Eukaryota</taxon>
        <taxon>Viridiplantae</taxon>
        <taxon>Streptophyta</taxon>
        <taxon>Embryophyta</taxon>
        <taxon>Tracheophyta</taxon>
        <taxon>Spermatophyta</taxon>
        <taxon>Magnoliopsida</taxon>
        <taxon>eudicotyledons</taxon>
        <taxon>Gunneridae</taxon>
        <taxon>Pentapetalae</taxon>
        <taxon>asterids</taxon>
        <taxon>campanulids</taxon>
        <taxon>Asterales</taxon>
        <taxon>Asteraceae</taxon>
        <taxon>Asteroideae</taxon>
        <taxon>Anthemideae</taxon>
        <taxon>Anthemidinae</taxon>
        <taxon>Tanacetum</taxon>
    </lineage>
</organism>
<reference evidence="1" key="1">
    <citation type="journal article" date="2019" name="Sci. Rep.">
        <title>Draft genome of Tanacetum cinerariifolium, the natural source of mosquito coil.</title>
        <authorList>
            <person name="Yamashiro T."/>
            <person name="Shiraishi A."/>
            <person name="Satake H."/>
            <person name="Nakayama K."/>
        </authorList>
    </citation>
    <scope>NUCLEOTIDE SEQUENCE</scope>
</reference>
<sequence length="167" mass="19477">MTSSSNCRGAAQTTLPWITAEEIKLCTAWCNAMDTYVTRDIQFSKGFWEEVYANFKKDMGGTIRGYDAILGQKLKCQHTRSQNALAEFQTGYEQPYTMEACWRILKNHPAWSEVEVPTYQRPFKEHLEEEAKAEKERAIYDKELEEFLKALKAYDELFRMEFGVKSD</sequence>
<comment type="caution">
    <text evidence="1">The sequence shown here is derived from an EMBL/GenBank/DDBJ whole genome shotgun (WGS) entry which is preliminary data.</text>
</comment>
<protein>
    <recommendedName>
        <fullName evidence="2">Glutathione S-transferase T3-like</fullName>
    </recommendedName>
</protein>
<dbReference type="AlphaFoldDB" id="A0A6L2JV22"/>
<dbReference type="EMBL" id="BKCJ010001209">
    <property type="protein sequence ID" value="GEU39715.1"/>
    <property type="molecule type" value="Genomic_DNA"/>
</dbReference>
<accession>A0A6L2JV22</accession>
<proteinExistence type="predicted"/>
<evidence type="ECO:0000313" key="1">
    <source>
        <dbReference type="EMBL" id="GEU39715.1"/>
    </source>
</evidence>
<name>A0A6L2JV22_TANCI</name>
<evidence type="ECO:0008006" key="2">
    <source>
        <dbReference type="Google" id="ProtNLM"/>
    </source>
</evidence>
<gene>
    <name evidence="1" type="ORF">Tci_011693</name>
</gene>